<dbReference type="EMBL" id="CP023284">
    <property type="protein sequence ID" value="ATA52551.1"/>
    <property type="molecule type" value="Genomic_DNA"/>
</dbReference>
<dbReference type="GO" id="GO:0003700">
    <property type="term" value="F:DNA-binding transcription factor activity"/>
    <property type="evidence" value="ECO:0007669"/>
    <property type="project" value="InterPro"/>
</dbReference>
<dbReference type="InterPro" id="IPR009594">
    <property type="entry name" value="Tscrpt_reg_HTH_AraC_N"/>
</dbReference>
<dbReference type="PROSITE" id="PS01124">
    <property type="entry name" value="HTH_ARAC_FAMILY_2"/>
    <property type="match status" value="1"/>
</dbReference>
<dbReference type="PANTHER" id="PTHR43436">
    <property type="entry name" value="ARAC-FAMILY TRANSCRIPTIONAL REGULATOR"/>
    <property type="match status" value="1"/>
</dbReference>
<dbReference type="SMART" id="SM00342">
    <property type="entry name" value="HTH_ARAC"/>
    <property type="match status" value="1"/>
</dbReference>
<dbReference type="InterPro" id="IPR018060">
    <property type="entry name" value="HTH_AraC"/>
</dbReference>
<name>A0A250DEI9_9BURK</name>
<proteinExistence type="predicted"/>
<evidence type="ECO:0000259" key="3">
    <source>
        <dbReference type="PROSITE" id="PS01124"/>
    </source>
</evidence>
<dbReference type="GO" id="GO:0043565">
    <property type="term" value="F:sequence-specific DNA binding"/>
    <property type="evidence" value="ECO:0007669"/>
    <property type="project" value="InterPro"/>
</dbReference>
<dbReference type="Proteomes" id="UP000217154">
    <property type="component" value="Chromosome"/>
</dbReference>
<keyword evidence="1" id="KW-0805">Transcription regulation</keyword>
<keyword evidence="2" id="KW-0804">Transcription</keyword>
<evidence type="ECO:0000256" key="2">
    <source>
        <dbReference type="ARBA" id="ARBA00023163"/>
    </source>
</evidence>
<evidence type="ECO:0000313" key="5">
    <source>
        <dbReference type="Proteomes" id="UP000217154"/>
    </source>
</evidence>
<evidence type="ECO:0000256" key="1">
    <source>
        <dbReference type="ARBA" id="ARBA00023015"/>
    </source>
</evidence>
<organism evidence="4 5">
    <name type="scientific">Variovorax boronicumulans</name>
    <dbReference type="NCBI Taxonomy" id="436515"/>
    <lineage>
        <taxon>Bacteria</taxon>
        <taxon>Pseudomonadati</taxon>
        <taxon>Pseudomonadota</taxon>
        <taxon>Betaproteobacteria</taxon>
        <taxon>Burkholderiales</taxon>
        <taxon>Comamonadaceae</taxon>
        <taxon>Variovorax</taxon>
    </lineage>
</organism>
<dbReference type="KEGG" id="vbo:CKY39_04455"/>
<gene>
    <name evidence="4" type="ORF">CKY39_04455</name>
</gene>
<dbReference type="PANTHER" id="PTHR43436:SF1">
    <property type="entry name" value="TRANSCRIPTIONAL REGULATORY PROTEIN"/>
    <property type="match status" value="1"/>
</dbReference>
<dbReference type="Pfam" id="PF06719">
    <property type="entry name" value="AraC_N"/>
    <property type="match status" value="1"/>
</dbReference>
<dbReference type="Gene3D" id="1.10.10.60">
    <property type="entry name" value="Homeodomain-like"/>
    <property type="match status" value="2"/>
</dbReference>
<protein>
    <submittedName>
        <fullName evidence="4">AraC family transcriptional regulator</fullName>
    </submittedName>
</protein>
<dbReference type="RefSeq" id="WP_095743595.1">
    <property type="nucleotide sequence ID" value="NZ_CP023284.1"/>
</dbReference>
<sequence>MPAAPIAADDNSNDDKPEEPAVLPAAWTRLRDMVAARTPADGRTDALYPGLRCYRFSHPIRYEKTQRLTPGVVVVLQGRKTAHLGGGRSLAYGATQCLVLGAEVACLGTVVGASTAAPYLAIHLDLPPDVLVKSVLALAEGGGALPAEPARVREHFTAPVGPEVVEAFARLLLAADDLVDRRTLAPLAVEEIVLRLLRSEAAAAIRSAGAVTKAGARIQTAIAFMRRHLGRPLSVAEIAGHVHMSPSHFAHSFREVAGVTPMRCIRDLRLEEARSLMLGAGLRPGDAAAKVGFESAAHFNRAFRRRFETTPAEYVRRMQAA</sequence>
<accession>A0A250DEI9</accession>
<dbReference type="AlphaFoldDB" id="A0A250DEI9"/>
<dbReference type="Pfam" id="PF12833">
    <property type="entry name" value="HTH_18"/>
    <property type="match status" value="1"/>
</dbReference>
<dbReference type="InterPro" id="IPR009057">
    <property type="entry name" value="Homeodomain-like_sf"/>
</dbReference>
<evidence type="ECO:0000313" key="4">
    <source>
        <dbReference type="EMBL" id="ATA52551.1"/>
    </source>
</evidence>
<reference evidence="4 5" key="1">
    <citation type="submission" date="2017-09" db="EMBL/GenBank/DDBJ databases">
        <title>The diverse metabolic capabilities of V. boronicumulans make it an excellent choice for continued studies on novel biodegradation.</title>
        <authorList>
            <person name="Sun S."/>
        </authorList>
    </citation>
    <scope>NUCLEOTIDE SEQUENCE [LARGE SCALE GENOMIC DNA]</scope>
    <source>
        <strain evidence="4 5">J1</strain>
    </source>
</reference>
<feature type="domain" description="HTH araC/xylS-type" evidence="3">
    <location>
        <begin position="219"/>
        <end position="317"/>
    </location>
</feature>
<dbReference type="SUPFAM" id="SSF46689">
    <property type="entry name" value="Homeodomain-like"/>
    <property type="match status" value="2"/>
</dbReference>